<dbReference type="Proteomes" id="UP000050872">
    <property type="component" value="Unassembled WGS sequence"/>
</dbReference>
<name>A0A0R1QRF5_9LACO</name>
<gene>
    <name evidence="2" type="ORF">FD29_GL000772</name>
</gene>
<dbReference type="GO" id="GO:0016301">
    <property type="term" value="F:kinase activity"/>
    <property type="evidence" value="ECO:0007669"/>
    <property type="project" value="UniProtKB-KW"/>
</dbReference>
<keyword evidence="2" id="KW-0418">Kinase</keyword>
<dbReference type="AlphaFoldDB" id="A0A0R1QRF5"/>
<dbReference type="PATRIC" id="fig|1423770.3.peg.793"/>
<dbReference type="InterPro" id="IPR000600">
    <property type="entry name" value="ROK"/>
</dbReference>
<sequence length="296" mass="32117">MKMSNLGLIGIGGTSIKFAVMGNNQLKKLDPVKTPKTLDEFYTELTEKITEMKTDFAITGVGISSPGAVNKQTGVVEGASAIPYIHNFPIQQALEERFGLPVSMENDANCAALAEVDSGAGKDVDSLLFLIIGTGVGGSVIINHKIWHGAHLFGGEFGYTLVDDENTLSNLATSVGIAQRYNIASKPVTDYSGKEVFDLAEKGDFRAQKEVQTMYYSLAKGIYNLQYSFDPELIVLGGAVSNNPHLIPEVDKEIEKIRKVVKIASIKPQIVSCEYTDEANLRGAAVDFDQTYPKEK</sequence>
<comment type="caution">
    <text evidence="2">The sequence shown here is derived from an EMBL/GenBank/DDBJ whole genome shotgun (WGS) entry which is preliminary data.</text>
</comment>
<keyword evidence="2" id="KW-0808">Transferase</keyword>
<dbReference type="EMBL" id="AZEZ01000078">
    <property type="protein sequence ID" value="KRL43528.1"/>
    <property type="molecule type" value="Genomic_DNA"/>
</dbReference>
<dbReference type="PANTHER" id="PTHR18964:SF170">
    <property type="entry name" value="SUGAR KINASE"/>
    <property type="match status" value="1"/>
</dbReference>
<dbReference type="SUPFAM" id="SSF53067">
    <property type="entry name" value="Actin-like ATPase domain"/>
    <property type="match status" value="1"/>
</dbReference>
<evidence type="ECO:0000256" key="1">
    <source>
        <dbReference type="ARBA" id="ARBA00006479"/>
    </source>
</evidence>
<dbReference type="InterPro" id="IPR043129">
    <property type="entry name" value="ATPase_NBD"/>
</dbReference>
<dbReference type="Pfam" id="PF00480">
    <property type="entry name" value="ROK"/>
    <property type="match status" value="1"/>
</dbReference>
<accession>A0A0R1QRF5</accession>
<protein>
    <submittedName>
        <fullName evidence="2">Sugar kinase and transcription regulator</fullName>
    </submittedName>
</protein>
<organism evidence="2 3">
    <name type="scientific">Companilactobacillus mindensis DSM 14500</name>
    <dbReference type="NCBI Taxonomy" id="1423770"/>
    <lineage>
        <taxon>Bacteria</taxon>
        <taxon>Bacillati</taxon>
        <taxon>Bacillota</taxon>
        <taxon>Bacilli</taxon>
        <taxon>Lactobacillales</taxon>
        <taxon>Lactobacillaceae</taxon>
        <taxon>Companilactobacillus</taxon>
    </lineage>
</organism>
<reference evidence="2 3" key="1">
    <citation type="journal article" date="2015" name="Genome Announc.">
        <title>Expanding the biotechnology potential of lactobacilli through comparative genomics of 213 strains and associated genera.</title>
        <authorList>
            <person name="Sun Z."/>
            <person name="Harris H.M."/>
            <person name="McCann A."/>
            <person name="Guo C."/>
            <person name="Argimon S."/>
            <person name="Zhang W."/>
            <person name="Yang X."/>
            <person name="Jeffery I.B."/>
            <person name="Cooney J.C."/>
            <person name="Kagawa T.F."/>
            <person name="Liu W."/>
            <person name="Song Y."/>
            <person name="Salvetti E."/>
            <person name="Wrobel A."/>
            <person name="Rasinkangas P."/>
            <person name="Parkhill J."/>
            <person name="Rea M.C."/>
            <person name="O'Sullivan O."/>
            <person name="Ritari J."/>
            <person name="Douillard F.P."/>
            <person name="Paul Ross R."/>
            <person name="Yang R."/>
            <person name="Briner A.E."/>
            <person name="Felis G.E."/>
            <person name="de Vos W.M."/>
            <person name="Barrangou R."/>
            <person name="Klaenhammer T.R."/>
            <person name="Caufield P.W."/>
            <person name="Cui Y."/>
            <person name="Zhang H."/>
            <person name="O'Toole P.W."/>
        </authorList>
    </citation>
    <scope>NUCLEOTIDE SEQUENCE [LARGE SCALE GENOMIC DNA]</scope>
    <source>
        <strain evidence="2 3">DSM 14500</strain>
    </source>
</reference>
<dbReference type="Gene3D" id="3.30.420.40">
    <property type="match status" value="2"/>
</dbReference>
<proteinExistence type="inferred from homology"/>
<dbReference type="STRING" id="1423770.FD29_GL000772"/>
<dbReference type="CDD" id="cd24152">
    <property type="entry name" value="ASKHA_NBD_ROK-like"/>
    <property type="match status" value="1"/>
</dbReference>
<evidence type="ECO:0000313" key="3">
    <source>
        <dbReference type="Proteomes" id="UP000050872"/>
    </source>
</evidence>
<evidence type="ECO:0000313" key="2">
    <source>
        <dbReference type="EMBL" id="KRL43528.1"/>
    </source>
</evidence>
<comment type="similarity">
    <text evidence="1">Belongs to the ROK (NagC/XylR) family.</text>
</comment>
<keyword evidence="3" id="KW-1185">Reference proteome</keyword>
<dbReference type="PANTHER" id="PTHR18964">
    <property type="entry name" value="ROK (REPRESSOR, ORF, KINASE) FAMILY"/>
    <property type="match status" value="1"/>
</dbReference>